<accession>A0A7C6EAT0</accession>
<evidence type="ECO:0000259" key="1">
    <source>
        <dbReference type="Pfam" id="PF18990"/>
    </source>
</evidence>
<proteinExistence type="predicted"/>
<comment type="caution">
    <text evidence="2">The sequence shown here is derived from an EMBL/GenBank/DDBJ whole genome shotgun (WGS) entry which is preliminary data.</text>
</comment>
<gene>
    <name evidence="2" type="ORF">ENW73_02050</name>
</gene>
<sequence length="415" mass="46373">MKINRLWLISLFFCNLVGFCCPIQATLLYLNEFNLSADPRFLEKENPKFAYRIFSFNAGVYNNSFTLSQYNRFSGAFLSESAKGEILASIPSQGFWLQAGANLCGLDIVFNNFGLSIFFNGSLACRVPKDVFDLTLYGNQMNRRYEASDLKVRDILFFAPSISYYLGIKRRLNIGGRVRYLGGIYYFETLQTQGYLITTPSFLVSEGNATYRLGRGGSGVGFDLGIGYDFSCNLRATLALINLNSGINWTNNPECGTLNFALDSINFERIRRGDFFQKSSQVTQTAPFRTPLPFYINVGTCYQINPILISGFILSQSFNESEITQRAPMFTATVEFRGFCIRQFMLPIEIGASFGGKEGFGFGYSLGIIIKKFAGYFAVKDLGGLFLGAKGTTVFCTFGYNLNPPIKKKPDTLSI</sequence>
<feature type="domain" description="DUF5723" evidence="1">
    <location>
        <begin position="53"/>
        <end position="201"/>
    </location>
</feature>
<dbReference type="Pfam" id="PF18990">
    <property type="entry name" value="DUF5723"/>
    <property type="match status" value="2"/>
</dbReference>
<dbReference type="AlphaFoldDB" id="A0A7C6EAT0"/>
<organism evidence="2">
    <name type="scientific">candidate division WOR-3 bacterium</name>
    <dbReference type="NCBI Taxonomy" id="2052148"/>
    <lineage>
        <taxon>Bacteria</taxon>
        <taxon>Bacteria division WOR-3</taxon>
    </lineage>
</organism>
<dbReference type="InterPro" id="IPR043781">
    <property type="entry name" value="DUF5723"/>
</dbReference>
<feature type="domain" description="DUF5723" evidence="1">
    <location>
        <begin position="213"/>
        <end position="366"/>
    </location>
</feature>
<reference evidence="2" key="1">
    <citation type="journal article" date="2020" name="mSystems">
        <title>Genome- and Community-Level Interaction Insights into Carbon Utilization and Element Cycling Functions of Hydrothermarchaeota in Hydrothermal Sediment.</title>
        <authorList>
            <person name="Zhou Z."/>
            <person name="Liu Y."/>
            <person name="Xu W."/>
            <person name="Pan J."/>
            <person name="Luo Z.H."/>
            <person name="Li M."/>
        </authorList>
    </citation>
    <scope>NUCLEOTIDE SEQUENCE [LARGE SCALE GENOMIC DNA]</scope>
    <source>
        <strain evidence="2">SpSt-876</strain>
    </source>
</reference>
<dbReference type="EMBL" id="DTLI01000049">
    <property type="protein sequence ID" value="HHS51636.1"/>
    <property type="molecule type" value="Genomic_DNA"/>
</dbReference>
<name>A0A7C6EAT0_UNCW3</name>
<protein>
    <recommendedName>
        <fullName evidence="1">DUF5723 domain-containing protein</fullName>
    </recommendedName>
</protein>
<evidence type="ECO:0000313" key="2">
    <source>
        <dbReference type="EMBL" id="HHS51636.1"/>
    </source>
</evidence>